<evidence type="ECO:0000313" key="12">
    <source>
        <dbReference type="EMBL" id="CAH7685578.1"/>
    </source>
</evidence>
<keyword evidence="4" id="KW-0926">Vacuole</keyword>
<evidence type="ECO:0000256" key="3">
    <source>
        <dbReference type="ARBA" id="ARBA00022448"/>
    </source>
</evidence>
<reference evidence="12" key="1">
    <citation type="submission" date="2022-06" db="EMBL/GenBank/DDBJ databases">
        <authorList>
            <consortium name="SYNGENTA / RWTH Aachen University"/>
        </authorList>
    </citation>
    <scope>NUCLEOTIDE SEQUENCE</scope>
</reference>
<dbReference type="GO" id="GO:0005302">
    <property type="term" value="F:L-tyrosine transmembrane transporter activity"/>
    <property type="evidence" value="ECO:0007669"/>
    <property type="project" value="TreeGrafter"/>
</dbReference>
<dbReference type="AlphaFoldDB" id="A0AAV0BI13"/>
<feature type="transmembrane region" description="Helical" evidence="10">
    <location>
        <begin position="85"/>
        <end position="105"/>
    </location>
</feature>
<feature type="transmembrane region" description="Helical" evidence="10">
    <location>
        <begin position="322"/>
        <end position="343"/>
    </location>
</feature>
<dbReference type="GO" id="GO:0000329">
    <property type="term" value="C:fungal-type vacuole membrane"/>
    <property type="evidence" value="ECO:0007669"/>
    <property type="project" value="TreeGrafter"/>
</dbReference>
<keyword evidence="5 10" id="KW-0812">Transmembrane</keyword>
<evidence type="ECO:0000256" key="1">
    <source>
        <dbReference type="ARBA" id="ARBA00004128"/>
    </source>
</evidence>
<evidence type="ECO:0000256" key="7">
    <source>
        <dbReference type="ARBA" id="ARBA00022989"/>
    </source>
</evidence>
<evidence type="ECO:0000256" key="10">
    <source>
        <dbReference type="SAM" id="Phobius"/>
    </source>
</evidence>
<dbReference type="GO" id="GO:0015194">
    <property type="term" value="F:L-serine transmembrane transporter activity"/>
    <property type="evidence" value="ECO:0007669"/>
    <property type="project" value="TreeGrafter"/>
</dbReference>
<dbReference type="GO" id="GO:0061459">
    <property type="term" value="F:L-arginine transmembrane transporter activity"/>
    <property type="evidence" value="ECO:0007669"/>
    <property type="project" value="TreeGrafter"/>
</dbReference>
<accession>A0AAV0BI13</accession>
<proteinExistence type="inferred from homology"/>
<feature type="transmembrane region" description="Helical" evidence="10">
    <location>
        <begin position="530"/>
        <end position="551"/>
    </location>
</feature>
<feature type="transmembrane region" description="Helical" evidence="10">
    <location>
        <begin position="400"/>
        <end position="418"/>
    </location>
</feature>
<feature type="transmembrane region" description="Helical" evidence="10">
    <location>
        <begin position="287"/>
        <end position="310"/>
    </location>
</feature>
<keyword evidence="3" id="KW-0813">Transport</keyword>
<comment type="caution">
    <text evidence="12">The sequence shown here is derived from an EMBL/GenBank/DDBJ whole genome shotgun (WGS) entry which is preliminary data.</text>
</comment>
<gene>
    <name evidence="12" type="ORF">PPACK8108_LOCUS20133</name>
</gene>
<dbReference type="GO" id="GO:0005290">
    <property type="term" value="F:L-histidine transmembrane transporter activity"/>
    <property type="evidence" value="ECO:0007669"/>
    <property type="project" value="TreeGrafter"/>
</dbReference>
<evidence type="ECO:0000256" key="5">
    <source>
        <dbReference type="ARBA" id="ARBA00022692"/>
    </source>
</evidence>
<dbReference type="EMBL" id="CALTRL010005730">
    <property type="protein sequence ID" value="CAH7685578.1"/>
    <property type="molecule type" value="Genomic_DNA"/>
</dbReference>
<keyword evidence="7 10" id="KW-1133">Transmembrane helix</keyword>
<organism evidence="12 13">
    <name type="scientific">Phakopsora pachyrhizi</name>
    <name type="common">Asian soybean rust disease fungus</name>
    <dbReference type="NCBI Taxonomy" id="170000"/>
    <lineage>
        <taxon>Eukaryota</taxon>
        <taxon>Fungi</taxon>
        <taxon>Dikarya</taxon>
        <taxon>Basidiomycota</taxon>
        <taxon>Pucciniomycotina</taxon>
        <taxon>Pucciniomycetes</taxon>
        <taxon>Pucciniales</taxon>
        <taxon>Phakopsoraceae</taxon>
        <taxon>Phakopsora</taxon>
    </lineage>
</organism>
<feature type="transmembrane region" description="Helical" evidence="10">
    <location>
        <begin position="144"/>
        <end position="167"/>
    </location>
</feature>
<comment type="similarity">
    <text evidence="2">Belongs to the amino acid/polyamine transporter 2 family.</text>
</comment>
<evidence type="ECO:0000313" key="13">
    <source>
        <dbReference type="Proteomes" id="UP001153365"/>
    </source>
</evidence>
<evidence type="ECO:0000259" key="11">
    <source>
        <dbReference type="Pfam" id="PF01490"/>
    </source>
</evidence>
<comment type="subcellular location">
    <subcellularLocation>
        <location evidence="1">Vacuole membrane</location>
        <topology evidence="1">Multi-pass membrane protein</topology>
    </subcellularLocation>
</comment>
<feature type="compositionally biased region" description="Low complexity" evidence="9">
    <location>
        <begin position="1"/>
        <end position="17"/>
    </location>
</feature>
<keyword evidence="8 10" id="KW-0472">Membrane</keyword>
<dbReference type="GO" id="GO:0015189">
    <property type="term" value="F:L-lysine transmembrane transporter activity"/>
    <property type="evidence" value="ECO:0007669"/>
    <property type="project" value="TreeGrafter"/>
</dbReference>
<feature type="domain" description="Amino acid transporter transmembrane" evidence="11">
    <location>
        <begin position="53"/>
        <end position="453"/>
    </location>
</feature>
<evidence type="ECO:0000256" key="6">
    <source>
        <dbReference type="ARBA" id="ARBA00022970"/>
    </source>
</evidence>
<dbReference type="Proteomes" id="UP001153365">
    <property type="component" value="Unassembled WGS sequence"/>
</dbReference>
<evidence type="ECO:0000256" key="4">
    <source>
        <dbReference type="ARBA" id="ARBA00022554"/>
    </source>
</evidence>
<feature type="transmembrane region" description="Helical" evidence="10">
    <location>
        <begin position="245"/>
        <end position="266"/>
    </location>
</feature>
<feature type="transmembrane region" description="Helical" evidence="10">
    <location>
        <begin position="53"/>
        <end position="79"/>
    </location>
</feature>
<feature type="transmembrane region" description="Helical" evidence="10">
    <location>
        <begin position="187"/>
        <end position="205"/>
    </location>
</feature>
<feature type="transmembrane region" description="Helical" evidence="10">
    <location>
        <begin position="424"/>
        <end position="446"/>
    </location>
</feature>
<name>A0AAV0BI13_PHAPC</name>
<dbReference type="Pfam" id="PF01490">
    <property type="entry name" value="Aa_trans"/>
    <property type="match status" value="1"/>
</dbReference>
<keyword evidence="6" id="KW-0029">Amino-acid transport</keyword>
<sequence>MGSQLTNSSNTASSSSLPDQVRIEEEEEEEDDDDGYLEDGPGRRNVPKTKLGSATMVSCVANLSNTILGTGMLAMAHGFAQGGLILGWTTVLICGMMGYFGLYLLSLCASHPRIPTRGASFFEVSKITYPRAGAFFDSAISIKCFGVSISYLLIFGKLMPQVIISFFGPYDSNEGLDSLPLILDRKFWITVSMFILIPLSFLRRLDSLRYTSYVALVAVINLLVVVTFYKFFASSDIKPPGSIEIIRLDSSFLTALPLFVFAYTCAQNLFPVHNELRVNSVKQKKKVLMMSIGSAILIYEFIGTIGYLTFGSKVSSNLISDYPHSTFISISRLSISILVLFSYPLQIHPCRTSLTKVFFSDDEVEGDRQNIKDDRTGDNYEVDDQRGLDKSYFRKEDYRFFGITTLLLLSSFLISINVERLETVLGFVGSTGSTTISYILPGFYFLKLFPSESSRPMNQAEDESIEELSESGELLQTDQNKNLKQQRRITNMDDDEFDEQLNWLMVDKIRLLPSSTMVKLGYRKLRLVRILAKALILIGFFIMVVCLILNIHDAFF</sequence>
<dbReference type="PANTHER" id="PTHR22950">
    <property type="entry name" value="AMINO ACID TRANSPORTER"/>
    <property type="match status" value="1"/>
</dbReference>
<evidence type="ECO:0000256" key="8">
    <source>
        <dbReference type="ARBA" id="ARBA00023136"/>
    </source>
</evidence>
<feature type="transmembrane region" description="Helical" evidence="10">
    <location>
        <begin position="212"/>
        <end position="233"/>
    </location>
</feature>
<feature type="compositionally biased region" description="Acidic residues" evidence="9">
    <location>
        <begin position="24"/>
        <end position="37"/>
    </location>
</feature>
<dbReference type="GO" id="GO:0005313">
    <property type="term" value="F:L-glutamate transmembrane transporter activity"/>
    <property type="evidence" value="ECO:0007669"/>
    <property type="project" value="TreeGrafter"/>
</dbReference>
<feature type="region of interest" description="Disordered" evidence="9">
    <location>
        <begin position="1"/>
        <end position="49"/>
    </location>
</feature>
<dbReference type="InterPro" id="IPR013057">
    <property type="entry name" value="AA_transpt_TM"/>
</dbReference>
<protein>
    <submittedName>
        <fullName evidence="12">Transmembrane amino acid transporter protein-domain-containing protein</fullName>
    </submittedName>
</protein>
<evidence type="ECO:0000256" key="2">
    <source>
        <dbReference type="ARBA" id="ARBA00008066"/>
    </source>
</evidence>
<evidence type="ECO:0000256" key="9">
    <source>
        <dbReference type="SAM" id="MobiDB-lite"/>
    </source>
</evidence>
<dbReference type="PANTHER" id="PTHR22950:SF678">
    <property type="entry name" value="VACUOLAR AMINO ACID TRANSPORTER 5-RELATED"/>
    <property type="match status" value="1"/>
</dbReference>
<keyword evidence="13" id="KW-1185">Reference proteome</keyword>